<evidence type="ECO:0000313" key="2">
    <source>
        <dbReference type="Proteomes" id="UP000515275"/>
    </source>
</evidence>
<name>A0A7G7YM21_9CORY</name>
<proteinExistence type="predicted"/>
<dbReference type="EMBL" id="CP046883">
    <property type="protein sequence ID" value="QNH95541.1"/>
    <property type="molecule type" value="Genomic_DNA"/>
</dbReference>
<gene>
    <name evidence="1" type="ORF">GP473_01465</name>
</gene>
<dbReference type="AlphaFoldDB" id="A0A7G7YM21"/>
<dbReference type="KEGG" id="cans:GP473_01465"/>
<dbReference type="RefSeq" id="WP_185769473.1">
    <property type="nucleotide sequence ID" value="NZ_WWCA01000007.1"/>
</dbReference>
<dbReference type="Proteomes" id="UP000515275">
    <property type="component" value="Chromosome"/>
</dbReference>
<reference evidence="1 2" key="1">
    <citation type="submission" date="2019-12" db="EMBL/GenBank/DDBJ databases">
        <title>Corynebacterium sp. nov., isolated from feces of the Anser Albifrons in China.</title>
        <authorList>
            <person name="Liu Q."/>
        </authorList>
    </citation>
    <scope>NUCLEOTIDE SEQUENCE [LARGE SCALE GENOMIC DNA]</scope>
    <source>
        <strain evidence="1 2">23H37-10</strain>
    </source>
</reference>
<keyword evidence="2" id="KW-1185">Reference proteome</keyword>
<evidence type="ECO:0000313" key="1">
    <source>
        <dbReference type="EMBL" id="QNH95541.1"/>
    </source>
</evidence>
<sequence>MLTSDDFNLEAPRLEEQLADGSRRRIDIAAGATVIEVKKRLTNEQADAEYINQLAGYVHTRMQQDGSRYNGILTDGRNWWLFETSPSDNQFTRRSSFELTTLSKGIDLIEWLQAVLATRHNVKPTQRNIENLLGASSPAYEQDVAYLLSLYKQVRNEPMVALKRDLWARLLRSVLGTGFDDDKLFIDHTLLVLEASAIGHAVMGLSLEDLLQDPEWLLNGEEFRWAGIYNVIESGFSTGFS</sequence>
<organism evidence="1 2">
    <name type="scientific">Corynebacterium anserum</name>
    <dbReference type="NCBI Taxonomy" id="2684406"/>
    <lineage>
        <taxon>Bacteria</taxon>
        <taxon>Bacillati</taxon>
        <taxon>Actinomycetota</taxon>
        <taxon>Actinomycetes</taxon>
        <taxon>Mycobacteriales</taxon>
        <taxon>Corynebacteriaceae</taxon>
        <taxon>Corynebacterium</taxon>
    </lineage>
</organism>
<protein>
    <submittedName>
        <fullName evidence="1">Uncharacterized protein</fullName>
    </submittedName>
</protein>
<accession>A0A7G7YM21</accession>